<dbReference type="PROSITE" id="PS50928">
    <property type="entry name" value="ABC_TM1"/>
    <property type="match status" value="1"/>
</dbReference>
<organism evidence="10 11">
    <name type="scientific">Candidatus Avitreponema avistercoris</name>
    <dbReference type="NCBI Taxonomy" id="2840705"/>
    <lineage>
        <taxon>Bacteria</taxon>
        <taxon>Pseudomonadati</taxon>
        <taxon>Spirochaetota</taxon>
        <taxon>Spirochaetia</taxon>
        <taxon>Spirochaetales</taxon>
        <taxon>Candidatus Avitreponema</taxon>
    </lineage>
</organism>
<comment type="caution">
    <text evidence="10">The sequence shown here is derived from an EMBL/GenBank/DDBJ whole genome shotgun (WGS) entry which is preliminary data.</text>
</comment>
<keyword evidence="4" id="KW-1003">Cell membrane</keyword>
<dbReference type="Gene3D" id="1.10.3720.10">
    <property type="entry name" value="MetI-like"/>
    <property type="match status" value="1"/>
</dbReference>
<gene>
    <name evidence="10" type="ORF">IAA96_02310</name>
</gene>
<dbReference type="InterPro" id="IPR035906">
    <property type="entry name" value="MetI-like_sf"/>
</dbReference>
<evidence type="ECO:0000256" key="7">
    <source>
        <dbReference type="ARBA" id="ARBA00023136"/>
    </source>
</evidence>
<evidence type="ECO:0000256" key="5">
    <source>
        <dbReference type="ARBA" id="ARBA00022692"/>
    </source>
</evidence>
<feature type="transmembrane region" description="Helical" evidence="8">
    <location>
        <begin position="234"/>
        <end position="257"/>
    </location>
</feature>
<evidence type="ECO:0000313" key="11">
    <source>
        <dbReference type="Proteomes" id="UP000823616"/>
    </source>
</evidence>
<keyword evidence="7 8" id="KW-0472">Membrane</keyword>
<evidence type="ECO:0000313" key="10">
    <source>
        <dbReference type="EMBL" id="MBO8449918.1"/>
    </source>
</evidence>
<dbReference type="CDD" id="cd06261">
    <property type="entry name" value="TM_PBP2"/>
    <property type="match status" value="1"/>
</dbReference>
<dbReference type="AlphaFoldDB" id="A0A9D9EN04"/>
<comment type="subcellular location">
    <subcellularLocation>
        <location evidence="1 8">Cell membrane</location>
        <topology evidence="1 8">Multi-pass membrane protein</topology>
    </subcellularLocation>
</comment>
<keyword evidence="3 8" id="KW-0813">Transport</keyword>
<evidence type="ECO:0000256" key="6">
    <source>
        <dbReference type="ARBA" id="ARBA00022989"/>
    </source>
</evidence>
<dbReference type="EMBL" id="JADIMS010000039">
    <property type="protein sequence ID" value="MBO8449918.1"/>
    <property type="molecule type" value="Genomic_DNA"/>
</dbReference>
<evidence type="ECO:0000256" key="4">
    <source>
        <dbReference type="ARBA" id="ARBA00022475"/>
    </source>
</evidence>
<proteinExistence type="inferred from homology"/>
<evidence type="ECO:0000259" key="9">
    <source>
        <dbReference type="PROSITE" id="PS50928"/>
    </source>
</evidence>
<sequence>MGLWFTLFFLFPLLIIAVYSVLRKDVHGGVLPEFTLQAYRQMLTPAYGKLFLRTLWVSAVSTFFCILLALPCGYAIAKSRRQTFLLVLVMIPFWTNSLIRINAWIGILGNEGFLNDLLRKAGFIQESIRFLYNQNAVILVLVYMFLPYAILPVFTSIDKFDFSLLEAAQDLGAGKFQALRKVMLPNIRPGITTAVIFTFIPIFGTYTVPLFVGGQDSYLIGNVIVDQATKIGNWPLAAAVSMVITVISTAAILLMMYTGPREGKNPAGKETA</sequence>
<dbReference type="PANTHER" id="PTHR42929:SF1">
    <property type="entry name" value="INNER MEMBRANE ABC TRANSPORTER PERMEASE PROTEIN YDCU-RELATED"/>
    <property type="match status" value="1"/>
</dbReference>
<keyword evidence="5 8" id="KW-0812">Transmembrane</keyword>
<evidence type="ECO:0000256" key="8">
    <source>
        <dbReference type="RuleBase" id="RU363032"/>
    </source>
</evidence>
<feature type="transmembrane region" description="Helical" evidence="8">
    <location>
        <begin position="136"/>
        <end position="154"/>
    </location>
</feature>
<keyword evidence="6 8" id="KW-1133">Transmembrane helix</keyword>
<accession>A0A9D9EN04</accession>
<feature type="transmembrane region" description="Helical" evidence="8">
    <location>
        <begin position="84"/>
        <end position="107"/>
    </location>
</feature>
<dbReference type="PANTHER" id="PTHR42929">
    <property type="entry name" value="INNER MEMBRANE ABC TRANSPORTER PERMEASE PROTEIN YDCU-RELATED-RELATED"/>
    <property type="match status" value="1"/>
</dbReference>
<dbReference type="Proteomes" id="UP000823616">
    <property type="component" value="Unassembled WGS sequence"/>
</dbReference>
<feature type="transmembrane region" description="Helical" evidence="8">
    <location>
        <begin position="190"/>
        <end position="214"/>
    </location>
</feature>
<dbReference type="GO" id="GO:0055085">
    <property type="term" value="P:transmembrane transport"/>
    <property type="evidence" value="ECO:0007669"/>
    <property type="project" value="InterPro"/>
</dbReference>
<evidence type="ECO:0000256" key="3">
    <source>
        <dbReference type="ARBA" id="ARBA00022448"/>
    </source>
</evidence>
<dbReference type="Pfam" id="PF00528">
    <property type="entry name" value="BPD_transp_1"/>
    <property type="match status" value="1"/>
</dbReference>
<protein>
    <submittedName>
        <fullName evidence="10">ABC transporter permease</fullName>
    </submittedName>
</protein>
<feature type="domain" description="ABC transmembrane type-1" evidence="9">
    <location>
        <begin position="51"/>
        <end position="255"/>
    </location>
</feature>
<dbReference type="SUPFAM" id="SSF161098">
    <property type="entry name" value="MetI-like"/>
    <property type="match status" value="1"/>
</dbReference>
<comment type="similarity">
    <text evidence="2">Belongs to the binding-protein-dependent transport system permease family. CysTW subfamily.</text>
</comment>
<dbReference type="GO" id="GO:0005886">
    <property type="term" value="C:plasma membrane"/>
    <property type="evidence" value="ECO:0007669"/>
    <property type="project" value="UniProtKB-SubCell"/>
</dbReference>
<dbReference type="InterPro" id="IPR000515">
    <property type="entry name" value="MetI-like"/>
</dbReference>
<evidence type="ECO:0000256" key="1">
    <source>
        <dbReference type="ARBA" id="ARBA00004651"/>
    </source>
</evidence>
<name>A0A9D9EN04_9SPIR</name>
<evidence type="ECO:0000256" key="2">
    <source>
        <dbReference type="ARBA" id="ARBA00007069"/>
    </source>
</evidence>
<reference evidence="10" key="2">
    <citation type="journal article" date="2021" name="PeerJ">
        <title>Extensive microbial diversity within the chicken gut microbiome revealed by metagenomics and culture.</title>
        <authorList>
            <person name="Gilroy R."/>
            <person name="Ravi A."/>
            <person name="Getino M."/>
            <person name="Pursley I."/>
            <person name="Horton D.L."/>
            <person name="Alikhan N.F."/>
            <person name="Baker D."/>
            <person name="Gharbi K."/>
            <person name="Hall N."/>
            <person name="Watson M."/>
            <person name="Adriaenssens E.M."/>
            <person name="Foster-Nyarko E."/>
            <person name="Jarju S."/>
            <person name="Secka A."/>
            <person name="Antonio M."/>
            <person name="Oren A."/>
            <person name="Chaudhuri R.R."/>
            <person name="La Ragione R."/>
            <person name="Hildebrand F."/>
            <person name="Pallen M.J."/>
        </authorList>
    </citation>
    <scope>NUCLEOTIDE SEQUENCE</scope>
    <source>
        <strain evidence="10">B3-4054</strain>
    </source>
</reference>
<feature type="transmembrane region" description="Helical" evidence="8">
    <location>
        <begin position="55"/>
        <end position="77"/>
    </location>
</feature>
<reference evidence="10" key="1">
    <citation type="submission" date="2020-10" db="EMBL/GenBank/DDBJ databases">
        <authorList>
            <person name="Gilroy R."/>
        </authorList>
    </citation>
    <scope>NUCLEOTIDE SEQUENCE</scope>
    <source>
        <strain evidence="10">B3-4054</strain>
    </source>
</reference>